<gene>
    <name evidence="6" type="ORF">FBZ89_101275</name>
</gene>
<dbReference type="AlphaFoldDB" id="A0A560FSQ7"/>
<dbReference type="PANTHER" id="PTHR30146:SF120">
    <property type="entry name" value="ALANINE RACEMASE"/>
    <property type="match status" value="1"/>
</dbReference>
<protein>
    <submittedName>
        <fullName evidence="6">LacI family transcriptional regulator</fullName>
    </submittedName>
</protein>
<dbReference type="SUPFAM" id="SSF53822">
    <property type="entry name" value="Periplasmic binding protein-like I"/>
    <property type="match status" value="1"/>
</dbReference>
<dbReference type="RefSeq" id="WP_211115062.1">
    <property type="nucleotide sequence ID" value="NZ_VITN01000001.1"/>
</dbReference>
<dbReference type="InterPro" id="IPR010982">
    <property type="entry name" value="Lambda_DNA-bd_dom_sf"/>
</dbReference>
<evidence type="ECO:0000256" key="1">
    <source>
        <dbReference type="ARBA" id="ARBA00023015"/>
    </source>
</evidence>
<dbReference type="Gene3D" id="3.40.50.2300">
    <property type="match status" value="2"/>
</dbReference>
<dbReference type="GO" id="GO:0000976">
    <property type="term" value="F:transcription cis-regulatory region binding"/>
    <property type="evidence" value="ECO:0007669"/>
    <property type="project" value="TreeGrafter"/>
</dbReference>
<dbReference type="SUPFAM" id="SSF47413">
    <property type="entry name" value="lambda repressor-like DNA-binding domains"/>
    <property type="match status" value="1"/>
</dbReference>
<evidence type="ECO:0000256" key="2">
    <source>
        <dbReference type="ARBA" id="ARBA00023125"/>
    </source>
</evidence>
<dbReference type="Gene3D" id="1.10.260.40">
    <property type="entry name" value="lambda repressor-like DNA-binding domains"/>
    <property type="match status" value="1"/>
</dbReference>
<dbReference type="InterPro" id="IPR000843">
    <property type="entry name" value="HTH_LacI"/>
</dbReference>
<dbReference type="CDD" id="cd01392">
    <property type="entry name" value="HTH_LacI"/>
    <property type="match status" value="1"/>
</dbReference>
<keyword evidence="3" id="KW-0804">Transcription</keyword>
<evidence type="ECO:0000259" key="5">
    <source>
        <dbReference type="PROSITE" id="PS50932"/>
    </source>
</evidence>
<dbReference type="CDD" id="cd06295">
    <property type="entry name" value="PBP1_CelR"/>
    <property type="match status" value="1"/>
</dbReference>
<sequence>MSPRPAKSSRPAASSVMADSIPGGAIPGDAPRLTMADLAERAQVSIITVSRALRDSPSVREDTRRRIQDLAREMGYRFNATARNLRLQRSHTIAVVVDMKPTPERPMSGPFPLDLLGGICQELTTAGYNVLLTTGQSQPAAAVQAADGAILLGQGADDTAVRQLLPMGVPLVVWGAPQPGVDPVFVGSDNHQGGALAAARLIETGRRRLVFLGDTRHRENAERLHGFTETLASAGAVLAALAPCDFTFNAGVAAVRGLLADAPGGPVGGGPLGGGFDGIFACSDAIALGAMRALTEAKLTVPDDVSVIGYDDTPMAAFHTPALTSVHQNWTEGGVRLAQAVLALINGEHPDSLILPTRLVVRAT</sequence>
<proteinExistence type="predicted"/>
<dbReference type="InterPro" id="IPR046335">
    <property type="entry name" value="LacI/GalR-like_sensor"/>
</dbReference>
<dbReference type="PROSITE" id="PS50932">
    <property type="entry name" value="HTH_LACI_2"/>
    <property type="match status" value="1"/>
</dbReference>
<dbReference type="SMART" id="SM00354">
    <property type="entry name" value="HTH_LACI"/>
    <property type="match status" value="1"/>
</dbReference>
<keyword evidence="1" id="KW-0805">Transcription regulation</keyword>
<evidence type="ECO:0000313" key="6">
    <source>
        <dbReference type="EMBL" id="TWB24649.1"/>
    </source>
</evidence>
<dbReference type="InterPro" id="IPR028082">
    <property type="entry name" value="Peripla_BP_I"/>
</dbReference>
<feature type="compositionally biased region" description="Low complexity" evidence="4">
    <location>
        <begin position="1"/>
        <end position="15"/>
    </location>
</feature>
<keyword evidence="2" id="KW-0238">DNA-binding</keyword>
<dbReference type="Proteomes" id="UP000319859">
    <property type="component" value="Unassembled WGS sequence"/>
</dbReference>
<evidence type="ECO:0000256" key="4">
    <source>
        <dbReference type="SAM" id="MobiDB-lite"/>
    </source>
</evidence>
<dbReference type="Pfam" id="PF13377">
    <property type="entry name" value="Peripla_BP_3"/>
    <property type="match status" value="1"/>
</dbReference>
<dbReference type="PANTHER" id="PTHR30146">
    <property type="entry name" value="LACI-RELATED TRANSCRIPTIONAL REPRESSOR"/>
    <property type="match status" value="1"/>
</dbReference>
<reference evidence="6 7" key="1">
    <citation type="submission" date="2019-06" db="EMBL/GenBank/DDBJ databases">
        <title>Genomic Encyclopedia of Type Strains, Phase IV (KMG-V): Genome sequencing to study the core and pangenomes of soil and plant-associated prokaryotes.</title>
        <authorList>
            <person name="Whitman W."/>
        </authorList>
    </citation>
    <scope>NUCLEOTIDE SEQUENCE [LARGE SCALE GENOMIC DNA]</scope>
    <source>
        <strain evidence="6 7">BR 11880</strain>
    </source>
</reference>
<name>A0A560FSQ7_9PROT</name>
<feature type="domain" description="HTH lacI-type" evidence="5">
    <location>
        <begin position="33"/>
        <end position="87"/>
    </location>
</feature>
<accession>A0A560FSQ7</accession>
<dbReference type="GO" id="GO:0003700">
    <property type="term" value="F:DNA-binding transcription factor activity"/>
    <property type="evidence" value="ECO:0007669"/>
    <property type="project" value="TreeGrafter"/>
</dbReference>
<evidence type="ECO:0000256" key="3">
    <source>
        <dbReference type="ARBA" id="ARBA00023163"/>
    </source>
</evidence>
<dbReference type="EMBL" id="VITN01000001">
    <property type="protein sequence ID" value="TWB24649.1"/>
    <property type="molecule type" value="Genomic_DNA"/>
</dbReference>
<organism evidence="6 7">
    <name type="scientific">Nitrospirillum amazonense</name>
    <dbReference type="NCBI Taxonomy" id="28077"/>
    <lineage>
        <taxon>Bacteria</taxon>
        <taxon>Pseudomonadati</taxon>
        <taxon>Pseudomonadota</taxon>
        <taxon>Alphaproteobacteria</taxon>
        <taxon>Rhodospirillales</taxon>
        <taxon>Azospirillaceae</taxon>
        <taxon>Nitrospirillum</taxon>
    </lineage>
</organism>
<feature type="region of interest" description="Disordered" evidence="4">
    <location>
        <begin position="1"/>
        <end position="28"/>
    </location>
</feature>
<comment type="caution">
    <text evidence="6">The sequence shown here is derived from an EMBL/GenBank/DDBJ whole genome shotgun (WGS) entry which is preliminary data.</text>
</comment>
<dbReference type="Pfam" id="PF00356">
    <property type="entry name" value="LacI"/>
    <property type="match status" value="1"/>
</dbReference>
<evidence type="ECO:0000313" key="7">
    <source>
        <dbReference type="Proteomes" id="UP000319859"/>
    </source>
</evidence>
<dbReference type="PROSITE" id="PS00356">
    <property type="entry name" value="HTH_LACI_1"/>
    <property type="match status" value="1"/>
</dbReference>